<evidence type="ECO:0000313" key="2">
    <source>
        <dbReference type="EMBL" id="KAK8016718.1"/>
    </source>
</evidence>
<dbReference type="Proteomes" id="UP001444661">
    <property type="component" value="Unassembled WGS sequence"/>
</dbReference>
<dbReference type="InterPro" id="IPR024983">
    <property type="entry name" value="CHAT_dom"/>
</dbReference>
<keyword evidence="3" id="KW-1185">Reference proteome</keyword>
<proteinExistence type="predicted"/>
<sequence length="982" mass="110421">MDEYTEHMADLNSRIEVLSQKLGPDLENMNSDVSVLVQADELSTLFLKRYEATSAVSDLNASITIVEREIELVPKCHPSQILLRNNLGSRLGRRFEATHFIEDLNRGLGYCSEVYEATQQSDPRRAIRASNLSEMLRQKFEHTEKMSDFNKAVELMQDAAPATPAYVEVMGAPMGTVLSHSPDGCKVLNALSIRLCESYERTGSRKDLDRSIEILDKLLGVVRHDPSRHIWLRNLSIALRIRYDVSNSRSDIARGIKISHMILKDIPLHHTHRGLTVGGLGLWHGKRYEHYGRPLKNDMSKETVEMHIDKIDDGIPSEEPATKVPSNPNDDLDCAIKLLGSAAVLKESHPEANMYLMNLGYYCLYRAMGTGSIEDLNRAIDVISRSRERTAKSHPFYARQSWLLGMSQHRLFRLSNSPKHLYEAALLNYQIMLETPSYTPVAHRVQAGRFYFNMCAEAADWTRAFDVANIAIRLLPKVTSRSLENSDKQFLLGDRFFTAFASDAAAVALLAGKGLLTALDLLETGRAVLVASIRETRADMGRLSQYPELRAEYLRLQKELSRPATQRIQHHNANKEFETLLGDIRAVPGLGRFSLSPNKEEMTQAAASGSGSIVVVNISKYRCDALLIRGDQEPQLVLLSELRFEDIQQKAKSDSTIGSLKTLKWLWSTIGRPVLEALGHTNRPVDLTSWPRVWWIPTGLLTKFPLHAAGFHDIHTSDSVMDRVMSSYSSSISSIIEGRQRQRPLSTSSLQKSAILVGMERTPGRIYGDLHWASEEIGLVRNQFTSLGVDPREPQRTKQDVLRHIRGCLIFHFAGHGYTDPINPSDSTLLLEDWETDSLTVGDLLALNLQEEPPLLAYLSACGTGQIEEERFMDESINLINACQLAGFRHVIGTLWEVDDQSCIDLATVVYQTMGEDELSDYSVCQGLHRGVIKQRDLWRSGRPDSGRFCTRTGKGEESSSDYDSDYDSDDLFWVPYVHYGV</sequence>
<evidence type="ECO:0000259" key="1">
    <source>
        <dbReference type="Pfam" id="PF12770"/>
    </source>
</evidence>
<comment type="caution">
    <text evidence="2">The sequence shown here is derived from an EMBL/GenBank/DDBJ whole genome shotgun (WGS) entry which is preliminary data.</text>
</comment>
<protein>
    <recommendedName>
        <fullName evidence="1">CHAT domain-containing protein</fullName>
    </recommendedName>
</protein>
<reference evidence="2 3" key="1">
    <citation type="submission" date="2023-01" db="EMBL/GenBank/DDBJ databases">
        <title>Analysis of 21 Apiospora genomes using comparative genomics revels a genus with tremendous synthesis potential of carbohydrate active enzymes and secondary metabolites.</title>
        <authorList>
            <person name="Sorensen T."/>
        </authorList>
    </citation>
    <scope>NUCLEOTIDE SEQUENCE [LARGE SCALE GENOMIC DNA]</scope>
    <source>
        <strain evidence="2 3">CBS 33761</strain>
    </source>
</reference>
<evidence type="ECO:0000313" key="3">
    <source>
        <dbReference type="Proteomes" id="UP001444661"/>
    </source>
</evidence>
<name>A0ABR1RP67_9PEZI</name>
<gene>
    <name evidence="2" type="ORF">PG993_014907</name>
</gene>
<dbReference type="Pfam" id="PF12770">
    <property type="entry name" value="CHAT"/>
    <property type="match status" value="1"/>
</dbReference>
<organism evidence="2 3">
    <name type="scientific">Apiospora rasikravindrae</name>
    <dbReference type="NCBI Taxonomy" id="990691"/>
    <lineage>
        <taxon>Eukaryota</taxon>
        <taxon>Fungi</taxon>
        <taxon>Dikarya</taxon>
        <taxon>Ascomycota</taxon>
        <taxon>Pezizomycotina</taxon>
        <taxon>Sordariomycetes</taxon>
        <taxon>Xylariomycetidae</taxon>
        <taxon>Amphisphaeriales</taxon>
        <taxon>Apiosporaceae</taxon>
        <taxon>Apiospora</taxon>
    </lineage>
</organism>
<dbReference type="EMBL" id="JAQQWK010000014">
    <property type="protein sequence ID" value="KAK8016718.1"/>
    <property type="molecule type" value="Genomic_DNA"/>
</dbReference>
<accession>A0ABR1RP67</accession>
<feature type="domain" description="CHAT" evidence="1">
    <location>
        <begin position="661"/>
        <end position="915"/>
    </location>
</feature>